<evidence type="ECO:0000313" key="1">
    <source>
        <dbReference type="EMBL" id="MBW4465670.1"/>
    </source>
</evidence>
<reference evidence="1" key="2">
    <citation type="journal article" date="2022" name="Microbiol. Resour. Announc.">
        <title>Metagenome Sequencing to Explore Phylogenomics of Terrestrial Cyanobacteria.</title>
        <authorList>
            <person name="Ward R.D."/>
            <person name="Stajich J.E."/>
            <person name="Johansen J.R."/>
            <person name="Huntemann M."/>
            <person name="Clum A."/>
            <person name="Foster B."/>
            <person name="Foster B."/>
            <person name="Roux S."/>
            <person name="Palaniappan K."/>
            <person name="Varghese N."/>
            <person name="Mukherjee S."/>
            <person name="Reddy T.B.K."/>
            <person name="Daum C."/>
            <person name="Copeland A."/>
            <person name="Chen I.A."/>
            <person name="Ivanova N.N."/>
            <person name="Kyrpides N.C."/>
            <person name="Shapiro N."/>
            <person name="Eloe-Fadrosh E.A."/>
            <person name="Pietrasiak N."/>
        </authorList>
    </citation>
    <scope>NUCLEOTIDE SEQUENCE</scope>
    <source>
        <strain evidence="1">GSE-TBD4-15B</strain>
    </source>
</reference>
<organism evidence="1 2">
    <name type="scientific">Pegethrix bostrychoides GSE-TBD4-15B</name>
    <dbReference type="NCBI Taxonomy" id="2839662"/>
    <lineage>
        <taxon>Bacteria</taxon>
        <taxon>Bacillati</taxon>
        <taxon>Cyanobacteriota</taxon>
        <taxon>Cyanophyceae</taxon>
        <taxon>Oculatellales</taxon>
        <taxon>Oculatellaceae</taxon>
        <taxon>Pegethrix</taxon>
    </lineage>
</organism>
<dbReference type="EMBL" id="JAHHHV010000057">
    <property type="protein sequence ID" value="MBW4465670.1"/>
    <property type="molecule type" value="Genomic_DNA"/>
</dbReference>
<dbReference type="AlphaFoldDB" id="A0A951PAQ8"/>
<name>A0A951PAQ8_9CYAN</name>
<protein>
    <recommendedName>
        <fullName evidence="3">Coat protein</fullName>
    </recommendedName>
</protein>
<sequence>MARRYENIKKGLEYQTGLDNYVEYLRNPANRTTKRMVGGTRGARRSVVPAAVKPFGIELAAGEYLRVTISASSNTALATAISTRTFISGANLTGATKLSKFSPARVNAFFGSGTASYAQSKVTKLWYLKYEGDSHSAPFGALTDTEEEQVGSRAVRAAVITAGGSADIKRVSITPEKVPV</sequence>
<proteinExistence type="predicted"/>
<comment type="caution">
    <text evidence="1">The sequence shown here is derived from an EMBL/GenBank/DDBJ whole genome shotgun (WGS) entry which is preliminary data.</text>
</comment>
<gene>
    <name evidence="1" type="ORF">KME07_09550</name>
</gene>
<dbReference type="Proteomes" id="UP000707356">
    <property type="component" value="Unassembled WGS sequence"/>
</dbReference>
<reference evidence="1" key="1">
    <citation type="submission" date="2021-05" db="EMBL/GenBank/DDBJ databases">
        <authorList>
            <person name="Pietrasiak N."/>
            <person name="Ward R."/>
            <person name="Stajich J.E."/>
            <person name="Kurbessoian T."/>
        </authorList>
    </citation>
    <scope>NUCLEOTIDE SEQUENCE</scope>
    <source>
        <strain evidence="1">GSE-TBD4-15B</strain>
    </source>
</reference>
<evidence type="ECO:0000313" key="2">
    <source>
        <dbReference type="Proteomes" id="UP000707356"/>
    </source>
</evidence>
<evidence type="ECO:0008006" key="3">
    <source>
        <dbReference type="Google" id="ProtNLM"/>
    </source>
</evidence>
<accession>A0A951PAQ8</accession>